<dbReference type="EMBL" id="ABDF02000005">
    <property type="protein sequence ID" value="EHK23842.1"/>
    <property type="molecule type" value="Genomic_DNA"/>
</dbReference>
<keyword evidence="2" id="KW-1185">Reference proteome</keyword>
<proteinExistence type="predicted"/>
<protein>
    <submittedName>
        <fullName evidence="1">Uncharacterized protein</fullName>
    </submittedName>
</protein>
<organism evidence="1 2">
    <name type="scientific">Hypocrea virens (strain Gv29-8 / FGSC 10586)</name>
    <name type="common">Gliocladium virens</name>
    <name type="synonym">Trichoderma virens</name>
    <dbReference type="NCBI Taxonomy" id="413071"/>
    <lineage>
        <taxon>Eukaryota</taxon>
        <taxon>Fungi</taxon>
        <taxon>Dikarya</taxon>
        <taxon>Ascomycota</taxon>
        <taxon>Pezizomycotina</taxon>
        <taxon>Sordariomycetes</taxon>
        <taxon>Hypocreomycetidae</taxon>
        <taxon>Hypocreales</taxon>
        <taxon>Hypocreaceae</taxon>
        <taxon>Trichoderma</taxon>
    </lineage>
</organism>
<dbReference type="GeneID" id="25790083"/>
<dbReference type="VEuPathDB" id="FungiDB:TRIVIDRAFT_200173"/>
<dbReference type="Proteomes" id="UP000007115">
    <property type="component" value="Unassembled WGS sequence"/>
</dbReference>
<dbReference type="OrthoDB" id="10557575at2759"/>
<dbReference type="RefSeq" id="XP_013958044.1">
    <property type="nucleotide sequence ID" value="XM_014102569.1"/>
</dbReference>
<sequence>MEEDICFPAPSSILSAVRSDLSRHANGKLNGIQKSMPLPLATLNRYLPRTRYAAQAQTTRRGKQRCILWPAGSDKEATAEQTRDYCRCSPLPAVATQYLLLTTDPYKWNGDAFGTVEVLVSAQARCLRYREKGGRDEKRKTDRETDRDVVIEHLRL</sequence>
<accession>G9MPP1</accession>
<dbReference type="AlphaFoldDB" id="G9MPP1"/>
<gene>
    <name evidence="1" type="ORF">TRIVIDRAFT_200173</name>
</gene>
<dbReference type="HOGENOM" id="CLU_1686853_0_0_1"/>
<evidence type="ECO:0000313" key="2">
    <source>
        <dbReference type="Proteomes" id="UP000007115"/>
    </source>
</evidence>
<evidence type="ECO:0000313" key="1">
    <source>
        <dbReference type="EMBL" id="EHK23842.1"/>
    </source>
</evidence>
<name>G9MPP1_HYPVG</name>
<reference evidence="1 2" key="1">
    <citation type="journal article" date="2011" name="Genome Biol.">
        <title>Comparative genome sequence analysis underscores mycoparasitism as the ancestral life style of Trichoderma.</title>
        <authorList>
            <person name="Kubicek C.P."/>
            <person name="Herrera-Estrella A."/>
            <person name="Seidl-Seiboth V."/>
            <person name="Martinez D.A."/>
            <person name="Druzhinina I.S."/>
            <person name="Thon M."/>
            <person name="Zeilinger S."/>
            <person name="Casas-Flores S."/>
            <person name="Horwitz B.A."/>
            <person name="Mukherjee P.K."/>
            <person name="Mukherjee M."/>
            <person name="Kredics L."/>
            <person name="Alcaraz L.D."/>
            <person name="Aerts A."/>
            <person name="Antal Z."/>
            <person name="Atanasova L."/>
            <person name="Cervantes-Badillo M.G."/>
            <person name="Challacombe J."/>
            <person name="Chertkov O."/>
            <person name="McCluskey K."/>
            <person name="Coulpier F."/>
            <person name="Deshpande N."/>
            <person name="von Doehren H."/>
            <person name="Ebbole D.J."/>
            <person name="Esquivel-Naranjo E.U."/>
            <person name="Fekete E."/>
            <person name="Flipphi M."/>
            <person name="Glaser F."/>
            <person name="Gomez-Rodriguez E.Y."/>
            <person name="Gruber S."/>
            <person name="Han C."/>
            <person name="Henrissat B."/>
            <person name="Hermosa R."/>
            <person name="Hernandez-Onate M."/>
            <person name="Karaffa L."/>
            <person name="Kosti I."/>
            <person name="Le Crom S."/>
            <person name="Lindquist E."/>
            <person name="Lucas S."/>
            <person name="Luebeck M."/>
            <person name="Luebeck P.S."/>
            <person name="Margeot A."/>
            <person name="Metz B."/>
            <person name="Misra M."/>
            <person name="Nevalainen H."/>
            <person name="Omann M."/>
            <person name="Packer N."/>
            <person name="Perrone G."/>
            <person name="Uresti-Rivera E.E."/>
            <person name="Salamov A."/>
            <person name="Schmoll M."/>
            <person name="Seiboth B."/>
            <person name="Shapiro H."/>
            <person name="Sukno S."/>
            <person name="Tamayo-Ramos J.A."/>
            <person name="Tisch D."/>
            <person name="Wiest A."/>
            <person name="Wilkinson H.H."/>
            <person name="Zhang M."/>
            <person name="Coutinho P.M."/>
            <person name="Kenerley C.M."/>
            <person name="Monte E."/>
            <person name="Baker S.E."/>
            <person name="Grigoriev I.V."/>
        </authorList>
    </citation>
    <scope>NUCLEOTIDE SEQUENCE [LARGE SCALE GENOMIC DNA]</scope>
    <source>
        <strain evidence="2">Gv29-8 / FGSC 10586</strain>
    </source>
</reference>
<dbReference type="InParanoid" id="G9MPP1"/>
<comment type="caution">
    <text evidence="1">The sequence shown here is derived from an EMBL/GenBank/DDBJ whole genome shotgun (WGS) entry which is preliminary data.</text>
</comment>